<organism evidence="1 2">
    <name type="scientific">Streptomyces phage Caelum</name>
    <dbReference type="NCBI Taxonomy" id="2530160"/>
    <lineage>
        <taxon>Viruses</taxon>
        <taxon>Duplodnaviria</taxon>
        <taxon>Heunggongvirae</taxon>
        <taxon>Uroviricota</taxon>
        <taxon>Caudoviricetes</taxon>
        <taxon>Arquatrovirinae</taxon>
        <taxon>Caelumvirus</taxon>
        <taxon>Caelumvirus caelum</taxon>
    </lineage>
</organism>
<dbReference type="GeneID" id="64471464"/>
<dbReference type="Proteomes" id="UP000292314">
    <property type="component" value="Genome"/>
</dbReference>
<keyword evidence="2" id="KW-1185">Reference proteome</keyword>
<protein>
    <submittedName>
        <fullName evidence="1">Uncharacterized protein</fullName>
    </submittedName>
</protein>
<dbReference type="EMBL" id="MK524524">
    <property type="protein sequence ID" value="QBI99367.1"/>
    <property type="molecule type" value="Genomic_DNA"/>
</dbReference>
<evidence type="ECO:0000313" key="1">
    <source>
        <dbReference type="EMBL" id="QBI99367.1"/>
    </source>
</evidence>
<sequence>MNDDTDLRFALQMAGAELAETPPPSDSPLGRLRLFADANPGVVLSAGHVRQALAGTLGLRSDRP</sequence>
<evidence type="ECO:0000313" key="2">
    <source>
        <dbReference type="Proteomes" id="UP000292314"/>
    </source>
</evidence>
<dbReference type="KEGG" id="vg:64471464"/>
<dbReference type="RefSeq" id="YP_010055450.1">
    <property type="nucleotide sequence ID" value="NC_054666.1"/>
</dbReference>
<gene>
    <name evidence="1" type="primary">1</name>
    <name evidence="1" type="ORF">SEA_CAELUM_1</name>
</gene>
<accession>A0A481W0Y0</accession>
<reference evidence="1 2" key="1">
    <citation type="submission" date="2019-02" db="EMBL/GenBank/DDBJ databases">
        <authorList>
            <person name="Paul L."/>
            <person name="Brownson E.L."/>
            <person name="Lucero K."/>
            <person name="Page S.T."/>
            <person name="Garlena R.A."/>
            <person name="Russell D.A."/>
            <person name="Pope W.H."/>
            <person name="Jacobs-Sera D."/>
            <person name="Hatfull G.F."/>
        </authorList>
    </citation>
    <scope>NUCLEOTIDE SEQUENCE [LARGE SCALE GENOMIC DNA]</scope>
</reference>
<proteinExistence type="predicted"/>
<name>A0A481W0Y0_9CAUD</name>